<dbReference type="CDD" id="cd07380">
    <property type="entry name" value="MPP_CWF19_N"/>
    <property type="match status" value="1"/>
</dbReference>
<dbReference type="SUPFAM" id="SSF54197">
    <property type="entry name" value="HIT-like"/>
    <property type="match status" value="1"/>
</dbReference>
<dbReference type="PANTHER" id="PTHR12072:SF4">
    <property type="entry name" value="CWF19-LIKE PROTEIN 1"/>
    <property type="match status" value="1"/>
</dbReference>
<dbReference type="GO" id="GO:0000398">
    <property type="term" value="P:mRNA splicing, via spliceosome"/>
    <property type="evidence" value="ECO:0007669"/>
    <property type="project" value="TreeGrafter"/>
</dbReference>
<sequence length="539" mass="59534">MASRIIVVGEVRGQLFPVFAKLSILQAKQDFTLALITGNLFSEDDETVADLIAGKIVVPLPTYFTVGSTALPKSILDRLEKDEEICENLHYLKKRSTTKTSEGVKIVTLGGALDPAAIDGISKDQYSATQTPGDAKALYGANSADILLTYTWPAKIRRGSKIELPEGAIGPTGQECIADLCAALKPRYHFSSTEFFYEREPFFHSPTPDAPDAKSLTRFISVAAFGNPAKQKALYGFTLQPSADTLAALPLVTTASPFTPIGPRGAKRQSLDPNQNYRFNGDSYRPNGGKRRRNNQPPPTPDQCFFCLSNPTLATHLISSIADDAYLTIAKGPLTTSVTNTAHSLNFPCHLLIIPLTHSPTLALIPAEDREKTYSEMNKFKEAAQNMVAERSENKLGAVTYEISLGRGVHVHWQFLPMPVETISKGLVEAAFLVEAENHNYPPFETRDPGIGLDEGNFFRVWIWTPPSERQTEGSTKCLTMPFDDSVRFSLQFGRTALAKLLGLEKRIQWRDCAQTEDEEKTDIEEFKASFKPFDFTLD</sequence>
<gene>
    <name evidence="4" type="ORF">BJ878DRAFT_496564</name>
</gene>
<dbReference type="InterPro" id="IPR040194">
    <property type="entry name" value="Cwf19-like"/>
</dbReference>
<dbReference type="InterPro" id="IPR006768">
    <property type="entry name" value="Cwf19-like_C_dom-1"/>
</dbReference>
<dbReference type="PANTHER" id="PTHR12072">
    <property type="entry name" value="CWF19, CELL CYCLE CONTROL PROTEIN"/>
    <property type="match status" value="1"/>
</dbReference>
<keyword evidence="5" id="KW-1185">Reference proteome</keyword>
<evidence type="ECO:0000313" key="4">
    <source>
        <dbReference type="EMBL" id="KAG9246591.1"/>
    </source>
</evidence>
<evidence type="ECO:0000256" key="1">
    <source>
        <dbReference type="SAM" id="MobiDB-lite"/>
    </source>
</evidence>
<proteinExistence type="predicted"/>
<feature type="domain" description="Cwf19-like protein C-terminal" evidence="2">
    <location>
        <begin position="475"/>
        <end position="537"/>
    </location>
</feature>
<comment type="caution">
    <text evidence="4">The sequence shown here is derived from an EMBL/GenBank/DDBJ whole genome shotgun (WGS) entry which is preliminary data.</text>
</comment>
<feature type="domain" description="Cwf19-like C-terminal" evidence="3">
    <location>
        <begin position="299"/>
        <end position="424"/>
    </location>
</feature>
<dbReference type="EMBL" id="MU253799">
    <property type="protein sequence ID" value="KAG9246591.1"/>
    <property type="molecule type" value="Genomic_DNA"/>
</dbReference>
<dbReference type="InterPro" id="IPR036265">
    <property type="entry name" value="HIT-like_sf"/>
</dbReference>
<dbReference type="GO" id="GO:0071014">
    <property type="term" value="C:post-mRNA release spliceosomal complex"/>
    <property type="evidence" value="ECO:0007669"/>
    <property type="project" value="TreeGrafter"/>
</dbReference>
<dbReference type="GO" id="GO:0061632">
    <property type="term" value="F:RNA lariat debranching enzyme activator activity"/>
    <property type="evidence" value="ECO:0007669"/>
    <property type="project" value="TreeGrafter"/>
</dbReference>
<organism evidence="4 5">
    <name type="scientific">Calycina marina</name>
    <dbReference type="NCBI Taxonomy" id="1763456"/>
    <lineage>
        <taxon>Eukaryota</taxon>
        <taxon>Fungi</taxon>
        <taxon>Dikarya</taxon>
        <taxon>Ascomycota</taxon>
        <taxon>Pezizomycotina</taxon>
        <taxon>Leotiomycetes</taxon>
        <taxon>Helotiales</taxon>
        <taxon>Pezizellaceae</taxon>
        <taxon>Calycina</taxon>
    </lineage>
</organism>
<feature type="region of interest" description="Disordered" evidence="1">
    <location>
        <begin position="259"/>
        <end position="303"/>
    </location>
</feature>
<name>A0A9P7Z7C0_9HELO</name>
<dbReference type="AlphaFoldDB" id="A0A9P7Z7C0"/>
<accession>A0A9P7Z7C0</accession>
<protein>
    <submittedName>
        <fullName evidence="4">CwfJ C-terminus 2-domain-containing protein-like protein</fullName>
    </submittedName>
</protein>
<dbReference type="InterPro" id="IPR006767">
    <property type="entry name" value="Cwf19-like_C_dom-2"/>
</dbReference>
<reference evidence="4" key="1">
    <citation type="journal article" date="2021" name="IMA Fungus">
        <title>Genomic characterization of three marine fungi, including Emericellopsis atlantica sp. nov. with signatures of a generalist lifestyle and marine biomass degradation.</title>
        <authorList>
            <person name="Hagestad O.C."/>
            <person name="Hou L."/>
            <person name="Andersen J.H."/>
            <person name="Hansen E.H."/>
            <person name="Altermark B."/>
            <person name="Li C."/>
            <person name="Kuhnert E."/>
            <person name="Cox R.J."/>
            <person name="Crous P.W."/>
            <person name="Spatafora J.W."/>
            <person name="Lail K."/>
            <person name="Amirebrahimi M."/>
            <person name="Lipzen A."/>
            <person name="Pangilinan J."/>
            <person name="Andreopoulos W."/>
            <person name="Hayes R.D."/>
            <person name="Ng V."/>
            <person name="Grigoriev I.V."/>
            <person name="Jackson S.A."/>
            <person name="Sutton T.D.S."/>
            <person name="Dobson A.D.W."/>
            <person name="Rama T."/>
        </authorList>
    </citation>
    <scope>NUCLEOTIDE SEQUENCE</scope>
    <source>
        <strain evidence="4">TRa3180A</strain>
    </source>
</reference>
<dbReference type="Pfam" id="PF04677">
    <property type="entry name" value="CwfJ_C_1"/>
    <property type="match status" value="1"/>
</dbReference>
<dbReference type="OrthoDB" id="444325at2759"/>
<dbReference type="Pfam" id="PF04676">
    <property type="entry name" value="CwfJ_C_2"/>
    <property type="match status" value="1"/>
</dbReference>
<dbReference type="Proteomes" id="UP000887226">
    <property type="component" value="Unassembled WGS sequence"/>
</dbReference>
<evidence type="ECO:0000313" key="5">
    <source>
        <dbReference type="Proteomes" id="UP000887226"/>
    </source>
</evidence>
<evidence type="ECO:0000259" key="3">
    <source>
        <dbReference type="Pfam" id="PF04677"/>
    </source>
</evidence>
<evidence type="ECO:0000259" key="2">
    <source>
        <dbReference type="Pfam" id="PF04676"/>
    </source>
</evidence>